<accession>A0A0P7YZY3</accession>
<feature type="chain" id="PRO_5006146805" evidence="2">
    <location>
        <begin position="25"/>
        <end position="422"/>
    </location>
</feature>
<dbReference type="AlphaFoldDB" id="A0A0P7YZY3"/>
<evidence type="ECO:0000256" key="2">
    <source>
        <dbReference type="SAM" id="SignalP"/>
    </source>
</evidence>
<gene>
    <name evidence="3" type="ORF">HLUCCA11_06825</name>
</gene>
<evidence type="ECO:0000313" key="4">
    <source>
        <dbReference type="Proteomes" id="UP000050465"/>
    </source>
</evidence>
<sequence length="422" mass="42923">MKRIIYATLSAFAAIGTVFMTAKAEVFSPEATVSKSNEAIANSDKSAAAALPKLTRDNSLNKTFDQLLSADINSAGVLGKELSKTSVIPPTSNIFNVKPAGTIVAPNTPGLVPGPALSPVLGGETNLETNLEADLEAVESDAVMGAEPTAEEAWVIEAQAPTGGDAADEMMPPATVPPATMPPANEPMPMDMPVDVEAEDLAPADDTGVEEEIAPEGLMSPAEELAPEGDIIPNEGNIVPEGQLAPAVPATPSGPGLGEPGLGQPGLGQPGLGQPGLGQPGLGQPGLGEPGLGEPGLNQPTLDEPVLDEPTPITPGTPPEESITPVPNEFPMSNTGDSLVGEGFTPFQLSYLALAGGLEEEGIPGGPILVSAYEAGDISAEDIVEAGAMSNRLGTAASDEDDYTAGVDRFLTIFRKDARSSN</sequence>
<feature type="compositionally biased region" description="Gly residues" evidence="1">
    <location>
        <begin position="255"/>
        <end position="294"/>
    </location>
</feature>
<name>A0A0P7YZY3_9CYAN</name>
<keyword evidence="2" id="KW-0732">Signal</keyword>
<dbReference type="STRING" id="1666911.HLUCCA11_06825"/>
<reference evidence="3 4" key="1">
    <citation type="submission" date="2015-09" db="EMBL/GenBank/DDBJ databases">
        <title>Identification and resolution of microdiversity through metagenomic sequencing of parallel consortia.</title>
        <authorList>
            <person name="Nelson W.C."/>
            <person name="Romine M.F."/>
            <person name="Lindemann S.R."/>
        </authorList>
    </citation>
    <scope>NUCLEOTIDE SEQUENCE [LARGE SCALE GENOMIC DNA]</scope>
    <source>
        <strain evidence="3">Ana</strain>
    </source>
</reference>
<comment type="caution">
    <text evidence="3">The sequence shown here is derived from an EMBL/GenBank/DDBJ whole genome shotgun (WGS) entry which is preliminary data.</text>
</comment>
<proteinExistence type="predicted"/>
<protein>
    <submittedName>
        <fullName evidence="3">Lamprin</fullName>
    </submittedName>
</protein>
<dbReference type="Proteomes" id="UP000050465">
    <property type="component" value="Unassembled WGS sequence"/>
</dbReference>
<evidence type="ECO:0000256" key="1">
    <source>
        <dbReference type="SAM" id="MobiDB-lite"/>
    </source>
</evidence>
<feature type="signal peptide" evidence="2">
    <location>
        <begin position="1"/>
        <end position="24"/>
    </location>
</feature>
<evidence type="ECO:0000313" key="3">
    <source>
        <dbReference type="EMBL" id="KPQ36239.1"/>
    </source>
</evidence>
<feature type="region of interest" description="Disordered" evidence="1">
    <location>
        <begin position="227"/>
        <end position="326"/>
    </location>
</feature>
<organism evidence="3 4">
    <name type="scientific">Phormidesmis priestleyi Ana</name>
    <dbReference type="NCBI Taxonomy" id="1666911"/>
    <lineage>
        <taxon>Bacteria</taxon>
        <taxon>Bacillati</taxon>
        <taxon>Cyanobacteriota</taxon>
        <taxon>Cyanophyceae</taxon>
        <taxon>Leptolyngbyales</taxon>
        <taxon>Leptolyngbyaceae</taxon>
        <taxon>Phormidesmis</taxon>
    </lineage>
</organism>
<dbReference type="EMBL" id="LJZR01000007">
    <property type="protein sequence ID" value="KPQ36239.1"/>
    <property type="molecule type" value="Genomic_DNA"/>
</dbReference>